<comment type="caution">
    <text evidence="2">The sequence shown here is derived from an EMBL/GenBank/DDBJ whole genome shotgun (WGS) entry which is preliminary data.</text>
</comment>
<dbReference type="Proteomes" id="UP001165405">
    <property type="component" value="Unassembled WGS sequence"/>
</dbReference>
<dbReference type="Gene3D" id="3.40.1410.10">
    <property type="entry name" value="Chorismate lyase-like"/>
    <property type="match status" value="1"/>
</dbReference>
<dbReference type="RefSeq" id="WP_236090806.1">
    <property type="nucleotide sequence ID" value="NZ_JAKGSG010000053.1"/>
</dbReference>
<dbReference type="InterPro" id="IPR050679">
    <property type="entry name" value="Bact_HTH_transcr_reg"/>
</dbReference>
<dbReference type="InterPro" id="IPR028978">
    <property type="entry name" value="Chorismate_lyase_/UTRA_dom_sf"/>
</dbReference>
<proteinExistence type="predicted"/>
<protein>
    <submittedName>
        <fullName evidence="2">UTRA domain-containing protein</fullName>
    </submittedName>
</protein>
<reference evidence="2" key="1">
    <citation type="submission" date="2022-01" db="EMBL/GenBank/DDBJ databases">
        <title>Antribacter sp. nov., isolated from Guizhou of China.</title>
        <authorList>
            <person name="Chengliang C."/>
            <person name="Ya Z."/>
        </authorList>
    </citation>
    <scope>NUCLEOTIDE SEQUENCE</scope>
    <source>
        <strain evidence="2">KLBMP 9083</strain>
    </source>
</reference>
<dbReference type="SUPFAM" id="SSF64288">
    <property type="entry name" value="Chorismate lyase-like"/>
    <property type="match status" value="1"/>
</dbReference>
<dbReference type="InterPro" id="IPR011663">
    <property type="entry name" value="UTRA"/>
</dbReference>
<dbReference type="GO" id="GO:0003677">
    <property type="term" value="F:DNA binding"/>
    <property type="evidence" value="ECO:0007669"/>
    <property type="project" value="InterPro"/>
</dbReference>
<dbReference type="PANTHER" id="PTHR44846:SF17">
    <property type="entry name" value="GNTR-FAMILY TRANSCRIPTIONAL REGULATOR"/>
    <property type="match status" value="1"/>
</dbReference>
<dbReference type="SMART" id="SM00866">
    <property type="entry name" value="UTRA"/>
    <property type="match status" value="1"/>
</dbReference>
<dbReference type="AlphaFoldDB" id="A0AA41U8R4"/>
<sequence>MSDRRQWVSVSAPYVSGQPGDAWAAEAAAQGGAGTQKLVAVGEVPAPDLVARLLGLEAGEPVVLRSRVMLLDERPVELVDSYYPAAIAGDTLLAERRKVPGGAVSHLTQLGYPPRRAVEDVTARLATQAEIEELGLAAPACVLEIARVILSDDDVPVEATFMTSPADSRRLRYEVAL</sequence>
<keyword evidence="3" id="KW-1185">Reference proteome</keyword>
<name>A0AA41U8R4_9MICO</name>
<evidence type="ECO:0000313" key="3">
    <source>
        <dbReference type="Proteomes" id="UP001165405"/>
    </source>
</evidence>
<dbReference type="Pfam" id="PF07702">
    <property type="entry name" value="UTRA"/>
    <property type="match status" value="1"/>
</dbReference>
<feature type="domain" description="UbiC transcription regulator-associated" evidence="1">
    <location>
        <begin position="29"/>
        <end position="170"/>
    </location>
</feature>
<gene>
    <name evidence="2" type="ORF">L1785_18660</name>
</gene>
<evidence type="ECO:0000313" key="2">
    <source>
        <dbReference type="EMBL" id="MCF4123001.1"/>
    </source>
</evidence>
<dbReference type="PANTHER" id="PTHR44846">
    <property type="entry name" value="MANNOSYL-D-GLYCERATE TRANSPORT/METABOLISM SYSTEM REPRESSOR MNGR-RELATED"/>
    <property type="match status" value="1"/>
</dbReference>
<dbReference type="GO" id="GO:0045892">
    <property type="term" value="P:negative regulation of DNA-templated transcription"/>
    <property type="evidence" value="ECO:0007669"/>
    <property type="project" value="TreeGrafter"/>
</dbReference>
<accession>A0AA41U8R4</accession>
<evidence type="ECO:0000259" key="1">
    <source>
        <dbReference type="SMART" id="SM00866"/>
    </source>
</evidence>
<dbReference type="EMBL" id="JAKGSG010000053">
    <property type="protein sequence ID" value="MCF4123001.1"/>
    <property type="molecule type" value="Genomic_DNA"/>
</dbReference>
<organism evidence="2 3">
    <name type="scientific">Antribacter soli</name>
    <dbReference type="NCBI Taxonomy" id="2910976"/>
    <lineage>
        <taxon>Bacteria</taxon>
        <taxon>Bacillati</taxon>
        <taxon>Actinomycetota</taxon>
        <taxon>Actinomycetes</taxon>
        <taxon>Micrococcales</taxon>
        <taxon>Promicromonosporaceae</taxon>
        <taxon>Antribacter</taxon>
    </lineage>
</organism>